<dbReference type="PaxDb" id="55529-EKX51611"/>
<sequence length="359" mass="41897">MEWSKEQGVMVSGGGRIERLFDAPRFSWKEEDLPHFHKARTCSWVKGSTHAAFGKWKREKRTHDIVVGAWFRPLFLGGWIHSDSRTESVYNLQTPSLFIDLRIPNLEENKKWQDIHGFSQLSDVDLRLLARRHCFAGYSLLNQGGPWTIENPPVCTRHHAIDWNFVGKMRPRPNKWRIEMREDGKVWKEWGYARDEFDQHIYLERWELLPEGKGPYLALTRDERYGREAILIVCGDHFNFAMDRPTKMPFDPQRQQVASLQDLVDSLVDKGDREEAIKYLSLEGCHGRISGKQAWVIDNALHPWMIGKKILSPDEVQVKYAERKVLWKGEEWHIFEDSFGPNGLLKLFTGGIVDKKSSL</sequence>
<dbReference type="OrthoDB" id="40547at2759"/>
<protein>
    <submittedName>
        <fullName evidence="1 2">Uncharacterized protein</fullName>
    </submittedName>
</protein>
<organism evidence="1">
    <name type="scientific">Guillardia theta (strain CCMP2712)</name>
    <name type="common">Cryptophyte</name>
    <dbReference type="NCBI Taxonomy" id="905079"/>
    <lineage>
        <taxon>Eukaryota</taxon>
        <taxon>Cryptophyceae</taxon>
        <taxon>Pyrenomonadales</taxon>
        <taxon>Geminigeraceae</taxon>
        <taxon>Guillardia</taxon>
    </lineage>
</organism>
<reference evidence="2" key="3">
    <citation type="submission" date="2016-03" db="UniProtKB">
        <authorList>
            <consortium name="EnsemblProtists"/>
        </authorList>
    </citation>
    <scope>IDENTIFICATION</scope>
</reference>
<evidence type="ECO:0000313" key="3">
    <source>
        <dbReference type="Proteomes" id="UP000011087"/>
    </source>
</evidence>
<dbReference type="RefSeq" id="XP_005838591.1">
    <property type="nucleotide sequence ID" value="XM_005838534.1"/>
</dbReference>
<dbReference type="eggNOG" id="ENOG502S355">
    <property type="taxonomic scope" value="Eukaryota"/>
</dbReference>
<gene>
    <name evidence="1" type="ORF">GUITHDRAFT_102872</name>
</gene>
<reference evidence="3" key="2">
    <citation type="submission" date="2012-11" db="EMBL/GenBank/DDBJ databases">
        <authorList>
            <person name="Kuo A."/>
            <person name="Curtis B.A."/>
            <person name="Tanifuji G."/>
            <person name="Burki F."/>
            <person name="Gruber A."/>
            <person name="Irimia M."/>
            <person name="Maruyama S."/>
            <person name="Arias M.C."/>
            <person name="Ball S.G."/>
            <person name="Gile G.H."/>
            <person name="Hirakawa Y."/>
            <person name="Hopkins J.F."/>
            <person name="Rensing S.A."/>
            <person name="Schmutz J."/>
            <person name="Symeonidi A."/>
            <person name="Elias M."/>
            <person name="Eveleigh R.J."/>
            <person name="Herman E.K."/>
            <person name="Klute M.J."/>
            <person name="Nakayama T."/>
            <person name="Obornik M."/>
            <person name="Reyes-Prieto A."/>
            <person name="Armbrust E.V."/>
            <person name="Aves S.J."/>
            <person name="Beiko R.G."/>
            <person name="Coutinho P."/>
            <person name="Dacks J.B."/>
            <person name="Durnford D.G."/>
            <person name="Fast N.M."/>
            <person name="Green B.R."/>
            <person name="Grisdale C."/>
            <person name="Hempe F."/>
            <person name="Henrissat B."/>
            <person name="Hoppner M.P."/>
            <person name="Ishida K.-I."/>
            <person name="Kim E."/>
            <person name="Koreny L."/>
            <person name="Kroth P.G."/>
            <person name="Liu Y."/>
            <person name="Malik S.-B."/>
            <person name="Maier U.G."/>
            <person name="McRose D."/>
            <person name="Mock T."/>
            <person name="Neilson J.A."/>
            <person name="Onodera N.T."/>
            <person name="Poole A.M."/>
            <person name="Pritham E.J."/>
            <person name="Richards T.A."/>
            <person name="Rocap G."/>
            <person name="Roy S.W."/>
            <person name="Sarai C."/>
            <person name="Schaack S."/>
            <person name="Shirato S."/>
            <person name="Slamovits C.H."/>
            <person name="Spencer D.F."/>
            <person name="Suzuki S."/>
            <person name="Worden A.Z."/>
            <person name="Zauner S."/>
            <person name="Barry K."/>
            <person name="Bell C."/>
            <person name="Bharti A.K."/>
            <person name="Crow J.A."/>
            <person name="Grimwood J."/>
            <person name="Kramer R."/>
            <person name="Lindquist E."/>
            <person name="Lucas S."/>
            <person name="Salamov A."/>
            <person name="McFadden G.I."/>
            <person name="Lane C.E."/>
            <person name="Keeling P.J."/>
            <person name="Gray M.W."/>
            <person name="Grigoriev I.V."/>
            <person name="Archibald J.M."/>
        </authorList>
    </citation>
    <scope>NUCLEOTIDE SEQUENCE</scope>
    <source>
        <strain evidence="3">CCMP2712</strain>
    </source>
</reference>
<dbReference type="KEGG" id="gtt:GUITHDRAFT_102872"/>
<dbReference type="HOGENOM" id="CLU_772620_0_0_1"/>
<dbReference type="GeneID" id="17308295"/>
<dbReference type="EMBL" id="JH992975">
    <property type="protein sequence ID" value="EKX51611.1"/>
    <property type="molecule type" value="Genomic_DNA"/>
</dbReference>
<proteinExistence type="predicted"/>
<name>L1JSR4_GUITC</name>
<accession>L1JSR4</accession>
<dbReference type="AlphaFoldDB" id="L1JSR4"/>
<evidence type="ECO:0000313" key="1">
    <source>
        <dbReference type="EMBL" id="EKX51611.1"/>
    </source>
</evidence>
<reference evidence="1 3" key="1">
    <citation type="journal article" date="2012" name="Nature">
        <title>Algal genomes reveal evolutionary mosaicism and the fate of nucleomorphs.</title>
        <authorList>
            <consortium name="DOE Joint Genome Institute"/>
            <person name="Curtis B.A."/>
            <person name="Tanifuji G."/>
            <person name="Burki F."/>
            <person name="Gruber A."/>
            <person name="Irimia M."/>
            <person name="Maruyama S."/>
            <person name="Arias M.C."/>
            <person name="Ball S.G."/>
            <person name="Gile G.H."/>
            <person name="Hirakawa Y."/>
            <person name="Hopkins J.F."/>
            <person name="Kuo A."/>
            <person name="Rensing S.A."/>
            <person name="Schmutz J."/>
            <person name="Symeonidi A."/>
            <person name="Elias M."/>
            <person name="Eveleigh R.J."/>
            <person name="Herman E.K."/>
            <person name="Klute M.J."/>
            <person name="Nakayama T."/>
            <person name="Obornik M."/>
            <person name="Reyes-Prieto A."/>
            <person name="Armbrust E.V."/>
            <person name="Aves S.J."/>
            <person name="Beiko R.G."/>
            <person name="Coutinho P."/>
            <person name="Dacks J.B."/>
            <person name="Durnford D.G."/>
            <person name="Fast N.M."/>
            <person name="Green B.R."/>
            <person name="Grisdale C.J."/>
            <person name="Hempel F."/>
            <person name="Henrissat B."/>
            <person name="Hoppner M.P."/>
            <person name="Ishida K."/>
            <person name="Kim E."/>
            <person name="Koreny L."/>
            <person name="Kroth P.G."/>
            <person name="Liu Y."/>
            <person name="Malik S.B."/>
            <person name="Maier U.G."/>
            <person name="McRose D."/>
            <person name="Mock T."/>
            <person name="Neilson J.A."/>
            <person name="Onodera N.T."/>
            <person name="Poole A.M."/>
            <person name="Pritham E.J."/>
            <person name="Richards T.A."/>
            <person name="Rocap G."/>
            <person name="Roy S.W."/>
            <person name="Sarai C."/>
            <person name="Schaack S."/>
            <person name="Shirato S."/>
            <person name="Slamovits C.H."/>
            <person name="Spencer D.F."/>
            <person name="Suzuki S."/>
            <person name="Worden A.Z."/>
            <person name="Zauner S."/>
            <person name="Barry K."/>
            <person name="Bell C."/>
            <person name="Bharti A.K."/>
            <person name="Crow J.A."/>
            <person name="Grimwood J."/>
            <person name="Kramer R."/>
            <person name="Lindquist E."/>
            <person name="Lucas S."/>
            <person name="Salamov A."/>
            <person name="McFadden G.I."/>
            <person name="Lane C.E."/>
            <person name="Keeling P.J."/>
            <person name="Gray M.W."/>
            <person name="Grigoriev I.V."/>
            <person name="Archibald J.M."/>
        </authorList>
    </citation>
    <scope>NUCLEOTIDE SEQUENCE</scope>
    <source>
        <strain evidence="1 3">CCMP2712</strain>
    </source>
</reference>
<dbReference type="EnsemblProtists" id="EKX51611">
    <property type="protein sequence ID" value="EKX51611"/>
    <property type="gene ID" value="GUITHDRAFT_102872"/>
</dbReference>
<evidence type="ECO:0000313" key="2">
    <source>
        <dbReference type="EnsemblProtists" id="EKX51611"/>
    </source>
</evidence>
<dbReference type="OMA" id="HAIDWNY"/>
<dbReference type="Proteomes" id="UP000011087">
    <property type="component" value="Unassembled WGS sequence"/>
</dbReference>
<keyword evidence="3" id="KW-1185">Reference proteome</keyword>